<dbReference type="OrthoDB" id="2398441at2759"/>
<dbReference type="PANTHER" id="PTHR28042">
    <property type="entry name" value="E3 UBIQUITIN-PROTEIN LIGASE COMPLEX SLX5-SLX8 SUBUNIT SLX5"/>
    <property type="match status" value="1"/>
</dbReference>
<evidence type="ECO:0000313" key="3">
    <source>
        <dbReference type="Proteomes" id="UP000233524"/>
    </source>
</evidence>
<protein>
    <recommendedName>
        <fullName evidence="4">Cell cycle control protein</fullName>
    </recommendedName>
</protein>
<dbReference type="InParanoid" id="A0A2N3NLS6"/>
<dbReference type="EMBL" id="NLAX01000001">
    <property type="protein sequence ID" value="PKS13368.1"/>
    <property type="molecule type" value="Genomic_DNA"/>
</dbReference>
<dbReference type="InterPro" id="IPR038886">
    <property type="entry name" value="E3_SLX5/Rfp1"/>
</dbReference>
<sequence length="328" mass="36578">MASQVDELVEVEVAWLDTRPRNPPQPTVIDLTDEPDSPPITRPPRREQSFGSLRARRTNSLRRSPPSLNRTDSSTLAGNHTDVDNLVIDLTREPSPDPNLLRLPMNPAPTLEPNANPHHGLPNLAPGRRRLPFAERQRPFIPRMFPDALEYLNALNVFGDAATPGRYRGAQALRHFMGNAPDHNPIDNVHLDYHHPAFPPAPVPPPPPRMSVPPAREGFTRDTGEDVVVICPACDEELEYDPTEGKEENGKKRAKRDKGEHHFWAVKACGHVYCQSCFENRRPTTKNQSPFRAADGSSNLTPQSKVFCAVDDCKSEVTNKGAWVGIFL</sequence>
<feature type="compositionally biased region" description="Polar residues" evidence="1">
    <location>
        <begin position="66"/>
        <end position="78"/>
    </location>
</feature>
<evidence type="ECO:0000256" key="1">
    <source>
        <dbReference type="SAM" id="MobiDB-lite"/>
    </source>
</evidence>
<evidence type="ECO:0008006" key="4">
    <source>
        <dbReference type="Google" id="ProtNLM"/>
    </source>
</evidence>
<dbReference type="PANTHER" id="PTHR28042:SF1">
    <property type="entry name" value="E3 UBIQUITIN-PROTEIN LIGASE COMPLEX SLX5-SLX8 SUBUNIT SLX5"/>
    <property type="match status" value="1"/>
</dbReference>
<proteinExistence type="predicted"/>
<accession>A0A2N3NLS6</accession>
<dbReference type="Proteomes" id="UP000233524">
    <property type="component" value="Unassembled WGS sequence"/>
</dbReference>
<dbReference type="STRING" id="41688.A0A2N3NLS6"/>
<keyword evidence="3" id="KW-1185">Reference proteome</keyword>
<comment type="caution">
    <text evidence="2">The sequence shown here is derived from an EMBL/GenBank/DDBJ whole genome shotgun (WGS) entry which is preliminary data.</text>
</comment>
<dbReference type="VEuPathDB" id="FungiDB:jhhlp_000139"/>
<dbReference type="AlphaFoldDB" id="A0A2N3NLS6"/>
<organism evidence="2 3">
    <name type="scientific">Lomentospora prolificans</name>
    <dbReference type="NCBI Taxonomy" id="41688"/>
    <lineage>
        <taxon>Eukaryota</taxon>
        <taxon>Fungi</taxon>
        <taxon>Dikarya</taxon>
        <taxon>Ascomycota</taxon>
        <taxon>Pezizomycotina</taxon>
        <taxon>Sordariomycetes</taxon>
        <taxon>Hypocreomycetidae</taxon>
        <taxon>Microascales</taxon>
        <taxon>Microascaceae</taxon>
        <taxon>Lomentospora</taxon>
    </lineage>
</organism>
<dbReference type="GO" id="GO:0033768">
    <property type="term" value="C:SUMO-targeted ubiquitin ligase complex"/>
    <property type="evidence" value="ECO:0007669"/>
    <property type="project" value="TreeGrafter"/>
</dbReference>
<gene>
    <name evidence="2" type="ORF">jhhlp_000139</name>
</gene>
<feature type="region of interest" description="Disordered" evidence="1">
    <location>
        <begin position="92"/>
        <end position="127"/>
    </location>
</feature>
<evidence type="ECO:0000313" key="2">
    <source>
        <dbReference type="EMBL" id="PKS13368.1"/>
    </source>
</evidence>
<dbReference type="GO" id="GO:0004842">
    <property type="term" value="F:ubiquitin-protein transferase activity"/>
    <property type="evidence" value="ECO:0007669"/>
    <property type="project" value="TreeGrafter"/>
</dbReference>
<reference evidence="2 3" key="1">
    <citation type="journal article" date="2017" name="G3 (Bethesda)">
        <title>First Draft Genome Sequence of the Pathogenic Fungus Lomentospora prolificans (Formerly Scedosporium prolificans).</title>
        <authorList>
            <person name="Luo R."/>
            <person name="Zimin A."/>
            <person name="Workman R."/>
            <person name="Fan Y."/>
            <person name="Pertea G."/>
            <person name="Grossman N."/>
            <person name="Wear M.P."/>
            <person name="Jia B."/>
            <person name="Miller H."/>
            <person name="Casadevall A."/>
            <person name="Timp W."/>
            <person name="Zhang S.X."/>
            <person name="Salzberg S.L."/>
        </authorList>
    </citation>
    <scope>NUCLEOTIDE SEQUENCE [LARGE SCALE GENOMIC DNA]</scope>
    <source>
        <strain evidence="2 3">JHH-5317</strain>
    </source>
</reference>
<feature type="region of interest" description="Disordered" evidence="1">
    <location>
        <begin position="16"/>
        <end position="80"/>
    </location>
</feature>
<name>A0A2N3NLS6_9PEZI</name>